<reference evidence="1 2" key="1">
    <citation type="submission" date="2017-11" db="EMBL/GenBank/DDBJ databases">
        <title>Bacterial isolate from king chilli rhizosphere.</title>
        <authorList>
            <person name="Takhelmayum P."/>
            <person name="Sarangthem I."/>
        </authorList>
    </citation>
    <scope>NUCLEOTIDE SEQUENCE [LARGE SCALE GENOMIC DNA]</scope>
    <source>
        <strain evidence="2">t26</strain>
    </source>
</reference>
<dbReference type="RefSeq" id="WP_198516148.1">
    <property type="nucleotide sequence ID" value="NZ_PHQY01000077.1"/>
</dbReference>
<dbReference type="EMBL" id="PHQY01000077">
    <property type="protein sequence ID" value="PJO45465.1"/>
    <property type="molecule type" value="Genomic_DNA"/>
</dbReference>
<dbReference type="AlphaFoldDB" id="A0A2M9QBN7"/>
<evidence type="ECO:0000313" key="1">
    <source>
        <dbReference type="EMBL" id="PJO45465.1"/>
    </source>
</evidence>
<gene>
    <name evidence="1" type="ORF">CWD94_01120</name>
</gene>
<organism evidence="1 2">
    <name type="scientific">Lysinibacillus xylanilyticus</name>
    <dbReference type="NCBI Taxonomy" id="582475"/>
    <lineage>
        <taxon>Bacteria</taxon>
        <taxon>Bacillati</taxon>
        <taxon>Bacillota</taxon>
        <taxon>Bacilli</taxon>
        <taxon>Bacillales</taxon>
        <taxon>Bacillaceae</taxon>
        <taxon>Lysinibacillus</taxon>
    </lineage>
</organism>
<proteinExistence type="predicted"/>
<feature type="non-terminal residue" evidence="1">
    <location>
        <position position="1"/>
    </location>
</feature>
<name>A0A2M9QBN7_9BACI</name>
<dbReference type="Proteomes" id="UP000232101">
    <property type="component" value="Unassembled WGS sequence"/>
</dbReference>
<comment type="caution">
    <text evidence="1">The sequence shown here is derived from an EMBL/GenBank/DDBJ whole genome shotgun (WGS) entry which is preliminary data.</text>
</comment>
<protein>
    <submittedName>
        <fullName evidence="1">Type VI secretion system baseplate subunit TssG</fullName>
    </submittedName>
</protein>
<sequence length="61" mass="6829">LAALYFGPDLDCRLSLLVSGGAPLRLERGAPPRLSWNTGLRRVEDSQRQRIDLDLRQPEVA</sequence>
<evidence type="ECO:0000313" key="2">
    <source>
        <dbReference type="Proteomes" id="UP000232101"/>
    </source>
</evidence>
<accession>A0A2M9QBN7</accession>